<dbReference type="PANTHER" id="PTHR34387">
    <property type="entry name" value="SLR1258 PROTEIN"/>
    <property type="match status" value="1"/>
</dbReference>
<evidence type="ECO:0000313" key="2">
    <source>
        <dbReference type="EMBL" id="AKQ47255.1"/>
    </source>
</evidence>
<dbReference type="Pfam" id="PF04402">
    <property type="entry name" value="SIMPL"/>
    <property type="match status" value="1"/>
</dbReference>
<gene>
    <name evidence="2" type="ORF">TH63_19010</name>
</gene>
<organism evidence="2 3">
    <name type="scientific">Rufibacter radiotolerans</name>
    <dbReference type="NCBI Taxonomy" id="1379910"/>
    <lineage>
        <taxon>Bacteria</taxon>
        <taxon>Pseudomonadati</taxon>
        <taxon>Bacteroidota</taxon>
        <taxon>Cytophagia</taxon>
        <taxon>Cytophagales</taxon>
        <taxon>Hymenobacteraceae</taxon>
        <taxon>Rufibacter</taxon>
    </lineage>
</organism>
<dbReference type="AlphaFoldDB" id="A0A0H4VMX0"/>
<evidence type="ECO:0000313" key="3">
    <source>
        <dbReference type="Proteomes" id="UP000036458"/>
    </source>
</evidence>
<proteinExistence type="predicted"/>
<dbReference type="Gene3D" id="3.30.110.170">
    <property type="entry name" value="Protein of unknown function (DUF541), domain 1"/>
    <property type="match status" value="1"/>
</dbReference>
<evidence type="ECO:0008006" key="4">
    <source>
        <dbReference type="Google" id="ProtNLM"/>
    </source>
</evidence>
<evidence type="ECO:0000256" key="1">
    <source>
        <dbReference type="SAM" id="SignalP"/>
    </source>
</evidence>
<reference evidence="2 3" key="1">
    <citation type="submission" date="2015-01" db="EMBL/GenBank/DDBJ databases">
        <title>Rufibacter sp./DG31D/ whole genome sequencing.</title>
        <authorList>
            <person name="Kim M.K."/>
            <person name="Srinivasan S."/>
            <person name="Lee J.-J."/>
        </authorList>
    </citation>
    <scope>NUCLEOTIDE SEQUENCE [LARGE SCALE GENOMIC DNA]</scope>
    <source>
        <strain evidence="2 3">DG31D</strain>
    </source>
</reference>
<dbReference type="PATRIC" id="fig|1379910.4.peg.4141"/>
<sequence length="235" mass="25832">MKKTSASVFVLLMLLLPLMGLAQQSAMPPLVSTSGLGEVRVQPDQVVFRVGVELREKTLEETRKQADQRTAALISYLKKSGIEDKHVQTAYLSIQPVYSGEYGQTTPQFYQATRTISVTLKKIDNFDELMTGLYKAGANRVDGISYETSQLRKYQDEARKKAVQDARQKAVLLASELGAKVGRPYQINEGGNGGPQPMYYAKTAMREMSMDAGGPTLALGEIIVSSVVEVSFLLE</sequence>
<accession>A0A0H4VMX0</accession>
<protein>
    <recommendedName>
        <fullName evidence="4">DUF541 domain-containing protein</fullName>
    </recommendedName>
</protein>
<feature type="signal peptide" evidence="1">
    <location>
        <begin position="1"/>
        <end position="22"/>
    </location>
</feature>
<dbReference type="OrthoDB" id="6021921at2"/>
<dbReference type="Proteomes" id="UP000036458">
    <property type="component" value="Chromosome"/>
</dbReference>
<dbReference type="RefSeq" id="WP_048922346.1">
    <property type="nucleotide sequence ID" value="NZ_CP010777.1"/>
</dbReference>
<dbReference type="InterPro" id="IPR052022">
    <property type="entry name" value="26kDa_periplasmic_antigen"/>
</dbReference>
<dbReference type="GO" id="GO:0006974">
    <property type="term" value="P:DNA damage response"/>
    <property type="evidence" value="ECO:0007669"/>
    <property type="project" value="TreeGrafter"/>
</dbReference>
<feature type="chain" id="PRO_5005210958" description="DUF541 domain-containing protein" evidence="1">
    <location>
        <begin position="23"/>
        <end position="235"/>
    </location>
</feature>
<dbReference type="EMBL" id="CP010777">
    <property type="protein sequence ID" value="AKQ47255.1"/>
    <property type="molecule type" value="Genomic_DNA"/>
</dbReference>
<dbReference type="PANTHER" id="PTHR34387:SF1">
    <property type="entry name" value="PERIPLASMIC IMMUNOGENIC PROTEIN"/>
    <property type="match status" value="1"/>
</dbReference>
<keyword evidence="3" id="KW-1185">Reference proteome</keyword>
<keyword evidence="1" id="KW-0732">Signal</keyword>
<name>A0A0H4VMX0_9BACT</name>
<dbReference type="Gene3D" id="3.30.70.2970">
    <property type="entry name" value="Protein of unknown function (DUF541), domain 2"/>
    <property type="match status" value="1"/>
</dbReference>
<dbReference type="KEGG" id="ruf:TH63_19010"/>
<dbReference type="InterPro" id="IPR007497">
    <property type="entry name" value="SIMPL/DUF541"/>
</dbReference>